<name>A0A398B5R5_9BACI</name>
<proteinExistence type="predicted"/>
<comment type="caution">
    <text evidence="1">The sequence shown here is derived from an EMBL/GenBank/DDBJ whole genome shotgun (WGS) entry which is preliminary data.</text>
</comment>
<organism evidence="1 2">
    <name type="scientific">Mesobacillus zeae</name>
    <dbReference type="NCBI Taxonomy" id="1917180"/>
    <lineage>
        <taxon>Bacteria</taxon>
        <taxon>Bacillati</taxon>
        <taxon>Bacillota</taxon>
        <taxon>Bacilli</taxon>
        <taxon>Bacillales</taxon>
        <taxon>Bacillaceae</taxon>
        <taxon>Mesobacillus</taxon>
    </lineage>
</organism>
<evidence type="ECO:0000313" key="2">
    <source>
        <dbReference type="Proteomes" id="UP000265816"/>
    </source>
</evidence>
<dbReference type="EMBL" id="QWVT01000016">
    <property type="protein sequence ID" value="RID85192.1"/>
    <property type="molecule type" value="Genomic_DNA"/>
</dbReference>
<evidence type="ECO:0000313" key="1">
    <source>
        <dbReference type="EMBL" id="RID85192.1"/>
    </source>
</evidence>
<protein>
    <submittedName>
        <fullName evidence="1">Uncharacterized protein</fullName>
    </submittedName>
</protein>
<keyword evidence="2" id="KW-1185">Reference proteome</keyword>
<dbReference type="RefSeq" id="WP_119112816.1">
    <property type="nucleotide sequence ID" value="NZ_CBCSEO010000016.1"/>
</dbReference>
<reference evidence="1 2" key="1">
    <citation type="submission" date="2018-08" db="EMBL/GenBank/DDBJ databases">
        <title>Bacillus jemisoniae sp. nov., Bacillus chryseoplanitiae sp. nov., Bacillus resnikiae sp. nov., and Bacillus frankliniae sp. nov., isolated from Viking spacecraft and associated surfaces.</title>
        <authorList>
            <person name="Seuylemezian A."/>
            <person name="Vaishampayan P."/>
        </authorList>
    </citation>
    <scope>NUCLEOTIDE SEQUENCE [LARGE SCALE GENOMIC DNA]</scope>
    <source>
        <strain evidence="1 2">JJ-247</strain>
    </source>
</reference>
<dbReference type="AlphaFoldDB" id="A0A398B5R5"/>
<gene>
    <name evidence="1" type="ORF">D1970_10500</name>
</gene>
<dbReference type="Proteomes" id="UP000265816">
    <property type="component" value="Unassembled WGS sequence"/>
</dbReference>
<accession>A0A398B5R5</accession>
<sequence>MEKFTHVKCLKDVLEDDTVIFKKDEIYKIMGFDYKSLVYYIEPEYYPHEPLPEEFAISPIHPDFKFLVSFKFLM</sequence>
<dbReference type="OrthoDB" id="2910622at2"/>